<sequence>MPTSCTSRRRAPAPGPTCLSTLSPTVSLPHPTARRAAPFLFSPIWFILIFLSHIFFSRWSGSAGVAEPELPVPSRLRFRLLPRGADEASVEPAHSVSSRQPVQQPEWRPRHGSPGAICTAADVACPRQPRLDPCVALA</sequence>
<feature type="region of interest" description="Disordered" evidence="1">
    <location>
        <begin position="88"/>
        <end position="113"/>
    </location>
</feature>
<feature type="transmembrane region" description="Helical" evidence="2">
    <location>
        <begin position="36"/>
        <end position="56"/>
    </location>
</feature>
<dbReference type="InParanoid" id="A0A804P1I4"/>
<protein>
    <submittedName>
        <fullName evidence="3">Uncharacterized protein</fullName>
    </submittedName>
</protein>
<reference evidence="3" key="3">
    <citation type="submission" date="2021-05" db="UniProtKB">
        <authorList>
            <consortium name="EnsemblPlants"/>
        </authorList>
    </citation>
    <scope>IDENTIFICATION</scope>
    <source>
        <strain evidence="3">cv. B73</strain>
    </source>
</reference>
<evidence type="ECO:0000313" key="4">
    <source>
        <dbReference type="Proteomes" id="UP000007305"/>
    </source>
</evidence>
<keyword evidence="4" id="KW-1185">Reference proteome</keyword>
<dbReference type="Gramene" id="Zm00001eb201960_T001">
    <property type="protein sequence ID" value="Zm00001eb201960_P001"/>
    <property type="gene ID" value="Zm00001eb201960"/>
</dbReference>
<reference evidence="3" key="2">
    <citation type="submission" date="2019-07" db="EMBL/GenBank/DDBJ databases">
        <authorList>
            <person name="Seetharam A."/>
            <person name="Woodhouse M."/>
            <person name="Cannon E."/>
        </authorList>
    </citation>
    <scope>NUCLEOTIDE SEQUENCE [LARGE SCALE GENOMIC DNA]</scope>
    <source>
        <strain evidence="3">cv. B73</strain>
    </source>
</reference>
<dbReference type="AlphaFoldDB" id="A0A804P1I4"/>
<evidence type="ECO:0000313" key="3">
    <source>
        <dbReference type="EnsemblPlants" id="Zm00001eb201960_P001"/>
    </source>
</evidence>
<keyword evidence="2" id="KW-0812">Transmembrane</keyword>
<evidence type="ECO:0000256" key="2">
    <source>
        <dbReference type="SAM" id="Phobius"/>
    </source>
</evidence>
<dbReference type="Proteomes" id="UP000007305">
    <property type="component" value="Chromosome 4"/>
</dbReference>
<name>A0A804P1I4_MAIZE</name>
<evidence type="ECO:0000256" key="1">
    <source>
        <dbReference type="SAM" id="MobiDB-lite"/>
    </source>
</evidence>
<reference evidence="4" key="1">
    <citation type="journal article" date="2009" name="Science">
        <title>The B73 maize genome: complexity, diversity, and dynamics.</title>
        <authorList>
            <person name="Schnable P.S."/>
            <person name="Ware D."/>
            <person name="Fulton R.S."/>
            <person name="Stein J.C."/>
            <person name="Wei F."/>
            <person name="Pasternak S."/>
            <person name="Liang C."/>
            <person name="Zhang J."/>
            <person name="Fulton L."/>
            <person name="Graves T.A."/>
            <person name="Minx P."/>
            <person name="Reily A.D."/>
            <person name="Courtney L."/>
            <person name="Kruchowski S.S."/>
            <person name="Tomlinson C."/>
            <person name="Strong C."/>
            <person name="Delehaunty K."/>
            <person name="Fronick C."/>
            <person name="Courtney B."/>
            <person name="Rock S.M."/>
            <person name="Belter E."/>
            <person name="Du F."/>
            <person name="Kim K."/>
            <person name="Abbott R.M."/>
            <person name="Cotton M."/>
            <person name="Levy A."/>
            <person name="Marchetto P."/>
            <person name="Ochoa K."/>
            <person name="Jackson S.M."/>
            <person name="Gillam B."/>
            <person name="Chen W."/>
            <person name="Yan L."/>
            <person name="Higginbotham J."/>
            <person name="Cardenas M."/>
            <person name="Waligorski J."/>
            <person name="Applebaum E."/>
            <person name="Phelps L."/>
            <person name="Falcone J."/>
            <person name="Kanchi K."/>
            <person name="Thane T."/>
            <person name="Scimone A."/>
            <person name="Thane N."/>
            <person name="Henke J."/>
            <person name="Wang T."/>
            <person name="Ruppert J."/>
            <person name="Shah N."/>
            <person name="Rotter K."/>
            <person name="Hodges J."/>
            <person name="Ingenthron E."/>
            <person name="Cordes M."/>
            <person name="Kohlberg S."/>
            <person name="Sgro J."/>
            <person name="Delgado B."/>
            <person name="Mead K."/>
            <person name="Chinwalla A."/>
            <person name="Leonard S."/>
            <person name="Crouse K."/>
            <person name="Collura K."/>
            <person name="Kudrna D."/>
            <person name="Currie J."/>
            <person name="He R."/>
            <person name="Angelova A."/>
            <person name="Rajasekar S."/>
            <person name="Mueller T."/>
            <person name="Lomeli R."/>
            <person name="Scara G."/>
            <person name="Ko A."/>
            <person name="Delaney K."/>
            <person name="Wissotski M."/>
            <person name="Lopez G."/>
            <person name="Campos D."/>
            <person name="Braidotti M."/>
            <person name="Ashley E."/>
            <person name="Golser W."/>
            <person name="Kim H."/>
            <person name="Lee S."/>
            <person name="Lin J."/>
            <person name="Dujmic Z."/>
            <person name="Kim W."/>
            <person name="Talag J."/>
            <person name="Zuccolo A."/>
            <person name="Fan C."/>
            <person name="Sebastian A."/>
            <person name="Kramer M."/>
            <person name="Spiegel L."/>
            <person name="Nascimento L."/>
            <person name="Zutavern T."/>
            <person name="Miller B."/>
            <person name="Ambroise C."/>
            <person name="Muller S."/>
            <person name="Spooner W."/>
            <person name="Narechania A."/>
            <person name="Ren L."/>
            <person name="Wei S."/>
            <person name="Kumari S."/>
            <person name="Faga B."/>
            <person name="Levy M.J."/>
            <person name="McMahan L."/>
            <person name="Van Buren P."/>
            <person name="Vaughn M.W."/>
            <person name="Ying K."/>
            <person name="Yeh C.-T."/>
            <person name="Emrich S.J."/>
            <person name="Jia Y."/>
            <person name="Kalyanaraman A."/>
            <person name="Hsia A.-P."/>
            <person name="Barbazuk W.B."/>
            <person name="Baucom R.S."/>
            <person name="Brutnell T.P."/>
            <person name="Carpita N.C."/>
            <person name="Chaparro C."/>
            <person name="Chia J.-M."/>
            <person name="Deragon J.-M."/>
            <person name="Estill J.C."/>
            <person name="Fu Y."/>
            <person name="Jeddeloh J.A."/>
            <person name="Han Y."/>
            <person name="Lee H."/>
            <person name="Li P."/>
            <person name="Lisch D.R."/>
            <person name="Liu S."/>
            <person name="Liu Z."/>
            <person name="Nagel D.H."/>
            <person name="McCann M.C."/>
            <person name="SanMiguel P."/>
            <person name="Myers A.M."/>
            <person name="Nettleton D."/>
            <person name="Nguyen J."/>
            <person name="Penning B.W."/>
            <person name="Ponnala L."/>
            <person name="Schneider K.L."/>
            <person name="Schwartz D.C."/>
            <person name="Sharma A."/>
            <person name="Soderlund C."/>
            <person name="Springer N.M."/>
            <person name="Sun Q."/>
            <person name="Wang H."/>
            <person name="Waterman M."/>
            <person name="Westerman R."/>
            <person name="Wolfgruber T.K."/>
            <person name="Yang L."/>
            <person name="Yu Y."/>
            <person name="Zhang L."/>
            <person name="Zhou S."/>
            <person name="Zhu Q."/>
            <person name="Bennetzen J.L."/>
            <person name="Dawe R.K."/>
            <person name="Jiang J."/>
            <person name="Jiang N."/>
            <person name="Presting G.G."/>
            <person name="Wessler S.R."/>
            <person name="Aluru S."/>
            <person name="Martienssen R.A."/>
            <person name="Clifton S.W."/>
            <person name="McCombie W.R."/>
            <person name="Wing R.A."/>
            <person name="Wilson R.K."/>
        </authorList>
    </citation>
    <scope>NUCLEOTIDE SEQUENCE [LARGE SCALE GENOMIC DNA]</scope>
    <source>
        <strain evidence="4">cv. B73</strain>
    </source>
</reference>
<accession>A0A804P1I4</accession>
<proteinExistence type="predicted"/>
<keyword evidence="2" id="KW-0472">Membrane</keyword>
<feature type="region of interest" description="Disordered" evidence="1">
    <location>
        <begin position="1"/>
        <end position="24"/>
    </location>
</feature>
<dbReference type="EnsemblPlants" id="Zm00001eb201960_T001">
    <property type="protein sequence ID" value="Zm00001eb201960_P001"/>
    <property type="gene ID" value="Zm00001eb201960"/>
</dbReference>
<organism evidence="3 4">
    <name type="scientific">Zea mays</name>
    <name type="common">Maize</name>
    <dbReference type="NCBI Taxonomy" id="4577"/>
    <lineage>
        <taxon>Eukaryota</taxon>
        <taxon>Viridiplantae</taxon>
        <taxon>Streptophyta</taxon>
        <taxon>Embryophyta</taxon>
        <taxon>Tracheophyta</taxon>
        <taxon>Spermatophyta</taxon>
        <taxon>Magnoliopsida</taxon>
        <taxon>Liliopsida</taxon>
        <taxon>Poales</taxon>
        <taxon>Poaceae</taxon>
        <taxon>PACMAD clade</taxon>
        <taxon>Panicoideae</taxon>
        <taxon>Andropogonodae</taxon>
        <taxon>Andropogoneae</taxon>
        <taxon>Tripsacinae</taxon>
        <taxon>Zea</taxon>
    </lineage>
</organism>
<keyword evidence="2" id="KW-1133">Transmembrane helix</keyword>